<evidence type="ECO:0000313" key="4">
    <source>
        <dbReference type="Proteomes" id="UP001501509"/>
    </source>
</evidence>
<dbReference type="Proteomes" id="UP001501509">
    <property type="component" value="Unassembled WGS sequence"/>
</dbReference>
<feature type="domain" description="Thiaminase-2/PQQC" evidence="2">
    <location>
        <begin position="26"/>
        <end position="153"/>
    </location>
</feature>
<evidence type="ECO:0000256" key="1">
    <source>
        <dbReference type="ARBA" id="ARBA00004948"/>
    </source>
</evidence>
<comment type="caution">
    <text evidence="3">The sequence shown here is derived from an EMBL/GenBank/DDBJ whole genome shotgun (WGS) entry which is preliminary data.</text>
</comment>
<sequence length="220" mass="23593">MADAFAAELVARCQAETAAATSENRFLELLEAGDVPRERLAWLAGEEFRIVGSDRRSFSLLAARYPDPPAGGLFLALAQGEGEALSLLLDFAAAVGMSEKDLNAYEPKPLAQAYPAYLAQRASFGTASEVALAMLANLEEWGAYCARAAEALRSRYGMDEQAVGFFRFFAEPPPGFAEQATEVVAVGLAAGDPPEEAARAARMLHAYEGYFWNALAEDLA</sequence>
<proteinExistence type="predicted"/>
<accession>A0ABP6DD79</accession>
<evidence type="ECO:0000313" key="3">
    <source>
        <dbReference type="EMBL" id="GAA2639880.1"/>
    </source>
</evidence>
<dbReference type="InterPro" id="IPR004305">
    <property type="entry name" value="Thiaminase-2/PQQC"/>
</dbReference>
<evidence type="ECO:0000259" key="2">
    <source>
        <dbReference type="Pfam" id="PF03070"/>
    </source>
</evidence>
<keyword evidence="4" id="KW-1185">Reference proteome</keyword>
<comment type="pathway">
    <text evidence="1">Cofactor biosynthesis; thiamine diphosphate biosynthesis.</text>
</comment>
<dbReference type="Pfam" id="PF03070">
    <property type="entry name" value="TENA_THI-4"/>
    <property type="match status" value="1"/>
</dbReference>
<dbReference type="Gene3D" id="1.20.910.10">
    <property type="entry name" value="Heme oxygenase-like"/>
    <property type="match status" value="1"/>
</dbReference>
<protein>
    <recommendedName>
        <fullName evidence="2">Thiaminase-2/PQQC domain-containing protein</fullName>
    </recommendedName>
</protein>
<gene>
    <name evidence="3" type="ORF">GCM10010411_95260</name>
</gene>
<organism evidence="3 4">
    <name type="scientific">Actinomadura fulvescens</name>
    <dbReference type="NCBI Taxonomy" id="46160"/>
    <lineage>
        <taxon>Bacteria</taxon>
        <taxon>Bacillati</taxon>
        <taxon>Actinomycetota</taxon>
        <taxon>Actinomycetes</taxon>
        <taxon>Streptosporangiales</taxon>
        <taxon>Thermomonosporaceae</taxon>
        <taxon>Actinomadura</taxon>
    </lineage>
</organism>
<dbReference type="EMBL" id="BAAATD010000031">
    <property type="protein sequence ID" value="GAA2639880.1"/>
    <property type="molecule type" value="Genomic_DNA"/>
</dbReference>
<name>A0ABP6DD79_9ACTN</name>
<dbReference type="RefSeq" id="WP_344549418.1">
    <property type="nucleotide sequence ID" value="NZ_BAAATD010000031.1"/>
</dbReference>
<dbReference type="InterPro" id="IPR016084">
    <property type="entry name" value="Haem_Oase-like_multi-hlx"/>
</dbReference>
<reference evidence="4" key="1">
    <citation type="journal article" date="2019" name="Int. J. Syst. Evol. Microbiol.">
        <title>The Global Catalogue of Microorganisms (GCM) 10K type strain sequencing project: providing services to taxonomists for standard genome sequencing and annotation.</title>
        <authorList>
            <consortium name="The Broad Institute Genomics Platform"/>
            <consortium name="The Broad Institute Genome Sequencing Center for Infectious Disease"/>
            <person name="Wu L."/>
            <person name="Ma J."/>
        </authorList>
    </citation>
    <scope>NUCLEOTIDE SEQUENCE [LARGE SCALE GENOMIC DNA]</scope>
    <source>
        <strain evidence="4">JCM 6833</strain>
    </source>
</reference>
<dbReference type="SUPFAM" id="SSF48613">
    <property type="entry name" value="Heme oxygenase-like"/>
    <property type="match status" value="1"/>
</dbReference>